<feature type="non-terminal residue" evidence="1">
    <location>
        <position position="24"/>
    </location>
</feature>
<dbReference type="EMBL" id="UINC01160838">
    <property type="protein sequence ID" value="SVD59702.1"/>
    <property type="molecule type" value="Genomic_DNA"/>
</dbReference>
<protein>
    <submittedName>
        <fullName evidence="1">Uncharacterized protein</fullName>
    </submittedName>
</protein>
<sequence>MEIFGILWLEIIMRPMINSLALLY</sequence>
<dbReference type="AlphaFoldDB" id="A0A382WLN6"/>
<evidence type="ECO:0000313" key="1">
    <source>
        <dbReference type="EMBL" id="SVD59702.1"/>
    </source>
</evidence>
<gene>
    <name evidence="1" type="ORF">METZ01_LOCUS412556</name>
</gene>
<accession>A0A382WLN6</accession>
<reference evidence="1" key="1">
    <citation type="submission" date="2018-05" db="EMBL/GenBank/DDBJ databases">
        <authorList>
            <person name="Lanie J.A."/>
            <person name="Ng W.-L."/>
            <person name="Kazmierczak K.M."/>
            <person name="Andrzejewski T.M."/>
            <person name="Davidsen T.M."/>
            <person name="Wayne K.J."/>
            <person name="Tettelin H."/>
            <person name="Glass J.I."/>
            <person name="Rusch D."/>
            <person name="Podicherti R."/>
            <person name="Tsui H.-C.T."/>
            <person name="Winkler M.E."/>
        </authorList>
    </citation>
    <scope>NUCLEOTIDE SEQUENCE</scope>
</reference>
<name>A0A382WLN6_9ZZZZ</name>
<proteinExistence type="predicted"/>
<organism evidence="1">
    <name type="scientific">marine metagenome</name>
    <dbReference type="NCBI Taxonomy" id="408172"/>
    <lineage>
        <taxon>unclassified sequences</taxon>
        <taxon>metagenomes</taxon>
        <taxon>ecological metagenomes</taxon>
    </lineage>
</organism>